<name>A0A381WW63_9ZZZZ</name>
<evidence type="ECO:0000313" key="1">
    <source>
        <dbReference type="EMBL" id="SVA56147.1"/>
    </source>
</evidence>
<protein>
    <submittedName>
        <fullName evidence="1">Uncharacterized protein</fullName>
    </submittedName>
</protein>
<dbReference type="EMBL" id="UINC01012919">
    <property type="protein sequence ID" value="SVA56147.1"/>
    <property type="molecule type" value="Genomic_DNA"/>
</dbReference>
<proteinExistence type="predicted"/>
<reference evidence="1" key="1">
    <citation type="submission" date="2018-05" db="EMBL/GenBank/DDBJ databases">
        <authorList>
            <person name="Lanie J.A."/>
            <person name="Ng W.-L."/>
            <person name="Kazmierczak K.M."/>
            <person name="Andrzejewski T.M."/>
            <person name="Davidsen T.M."/>
            <person name="Wayne K.J."/>
            <person name="Tettelin H."/>
            <person name="Glass J.I."/>
            <person name="Rusch D."/>
            <person name="Podicherti R."/>
            <person name="Tsui H.-C.T."/>
            <person name="Winkler M.E."/>
        </authorList>
    </citation>
    <scope>NUCLEOTIDE SEQUENCE</scope>
</reference>
<accession>A0A381WW63</accession>
<gene>
    <name evidence="1" type="ORF">METZ01_LOCUS109001</name>
</gene>
<sequence length="29" mass="3066">MASAETRLRSHGFASVTFLEESAVAEPGD</sequence>
<organism evidence="1">
    <name type="scientific">marine metagenome</name>
    <dbReference type="NCBI Taxonomy" id="408172"/>
    <lineage>
        <taxon>unclassified sequences</taxon>
        <taxon>metagenomes</taxon>
        <taxon>ecological metagenomes</taxon>
    </lineage>
</organism>
<dbReference type="AlphaFoldDB" id="A0A381WW63"/>